<dbReference type="Gene3D" id="3.40.630.30">
    <property type="match status" value="1"/>
</dbReference>
<dbReference type="Proteomes" id="UP000717515">
    <property type="component" value="Unassembled WGS sequence"/>
</dbReference>
<dbReference type="InterPro" id="IPR000182">
    <property type="entry name" value="GNAT_dom"/>
</dbReference>
<dbReference type="InterPro" id="IPR016181">
    <property type="entry name" value="Acyl_CoA_acyltransferase"/>
</dbReference>
<dbReference type="CDD" id="cd04301">
    <property type="entry name" value="NAT_SF"/>
    <property type="match status" value="1"/>
</dbReference>
<proteinExistence type="predicted"/>
<dbReference type="GO" id="GO:0016747">
    <property type="term" value="F:acyltransferase activity, transferring groups other than amino-acyl groups"/>
    <property type="evidence" value="ECO:0007669"/>
    <property type="project" value="InterPro"/>
</dbReference>
<name>A0A9P8A3J2_MORAP</name>
<feature type="compositionally biased region" description="Acidic residues" evidence="3">
    <location>
        <begin position="186"/>
        <end position="196"/>
    </location>
</feature>
<evidence type="ECO:0000256" key="1">
    <source>
        <dbReference type="ARBA" id="ARBA00022679"/>
    </source>
</evidence>
<feature type="region of interest" description="Disordered" evidence="3">
    <location>
        <begin position="176"/>
        <end position="196"/>
    </location>
</feature>
<dbReference type="InterPro" id="IPR050832">
    <property type="entry name" value="Bact_Acetyltransf"/>
</dbReference>
<gene>
    <name evidence="5" type="ORF">KVV02_005440</name>
</gene>
<protein>
    <recommendedName>
        <fullName evidence="4">N-acetyltransferase domain-containing protein</fullName>
    </recommendedName>
</protein>
<feature type="domain" description="N-acetyltransferase" evidence="4">
    <location>
        <begin position="1"/>
        <end position="171"/>
    </location>
</feature>
<evidence type="ECO:0000256" key="2">
    <source>
        <dbReference type="ARBA" id="ARBA00023315"/>
    </source>
</evidence>
<dbReference type="EMBL" id="JAIFTL010000192">
    <property type="protein sequence ID" value="KAG9321642.1"/>
    <property type="molecule type" value="Genomic_DNA"/>
</dbReference>
<dbReference type="PANTHER" id="PTHR43877">
    <property type="entry name" value="AMINOALKYLPHOSPHONATE N-ACETYLTRANSFERASE-RELATED-RELATED"/>
    <property type="match status" value="1"/>
</dbReference>
<dbReference type="Pfam" id="PF00583">
    <property type="entry name" value="Acetyltransf_1"/>
    <property type="match status" value="1"/>
</dbReference>
<evidence type="ECO:0000313" key="5">
    <source>
        <dbReference type="EMBL" id="KAG9321642.1"/>
    </source>
</evidence>
<evidence type="ECO:0000259" key="4">
    <source>
        <dbReference type="PROSITE" id="PS51186"/>
    </source>
</evidence>
<dbReference type="PROSITE" id="PS51186">
    <property type="entry name" value="GNAT"/>
    <property type="match status" value="1"/>
</dbReference>
<reference evidence="5" key="1">
    <citation type="submission" date="2021-07" db="EMBL/GenBank/DDBJ databases">
        <title>Draft genome of Mortierella alpina, strain LL118, isolated from an aspen leaf litter sample.</title>
        <authorList>
            <person name="Yang S."/>
            <person name="Vinatzer B.A."/>
        </authorList>
    </citation>
    <scope>NUCLEOTIDE SEQUENCE</scope>
    <source>
        <strain evidence="5">LL118</strain>
    </source>
</reference>
<keyword evidence="1" id="KW-0808">Transferase</keyword>
<sequence>MNLRRAGPDDAPVLCELGALTFSHTFGPLYDPKDLQNFLTSTYTIEQHLGPLTDPKESFWLLEDDQGKALAFGWAGACKLPVKDMEPNAGEIKRVYVHPDHQGKQLGSRVIQQMLSWLDEEGYNPLYIGVWSENYGAHRLYNRYGFDKVAEYEFPVGDHLDREFIFKSPAKDVEHHGSLSHATVGGEEEEGSSLKN</sequence>
<dbReference type="AlphaFoldDB" id="A0A9P8A3J2"/>
<comment type="caution">
    <text evidence="5">The sequence shown here is derived from an EMBL/GenBank/DDBJ whole genome shotgun (WGS) entry which is preliminary data.</text>
</comment>
<evidence type="ECO:0000256" key="3">
    <source>
        <dbReference type="SAM" id="MobiDB-lite"/>
    </source>
</evidence>
<accession>A0A9P8A3J2</accession>
<organism evidence="5 6">
    <name type="scientific">Mortierella alpina</name>
    <name type="common">Oleaginous fungus</name>
    <name type="synonym">Mortierella renispora</name>
    <dbReference type="NCBI Taxonomy" id="64518"/>
    <lineage>
        <taxon>Eukaryota</taxon>
        <taxon>Fungi</taxon>
        <taxon>Fungi incertae sedis</taxon>
        <taxon>Mucoromycota</taxon>
        <taxon>Mortierellomycotina</taxon>
        <taxon>Mortierellomycetes</taxon>
        <taxon>Mortierellales</taxon>
        <taxon>Mortierellaceae</taxon>
        <taxon>Mortierella</taxon>
    </lineage>
</organism>
<dbReference type="SUPFAM" id="SSF55729">
    <property type="entry name" value="Acyl-CoA N-acyltransferases (Nat)"/>
    <property type="match status" value="1"/>
</dbReference>
<evidence type="ECO:0000313" key="6">
    <source>
        <dbReference type="Proteomes" id="UP000717515"/>
    </source>
</evidence>
<keyword evidence="2" id="KW-0012">Acyltransferase</keyword>